<name>A0A182ED26_ONCOC</name>
<evidence type="ECO:0000256" key="1">
    <source>
        <dbReference type="SAM" id="SignalP"/>
    </source>
</evidence>
<reference evidence="4" key="1">
    <citation type="submission" date="2016-06" db="UniProtKB">
        <authorList>
            <consortium name="WormBaseParasite"/>
        </authorList>
    </citation>
    <scope>IDENTIFICATION</scope>
</reference>
<keyword evidence="3" id="KW-1185">Reference proteome</keyword>
<proteinExistence type="predicted"/>
<keyword evidence="1" id="KW-0732">Signal</keyword>
<sequence>MQDMKAWLTILITIYFYSSSNGEDVTNCSSTGIWSSWSSWQNVMPNNSDGLYLQLRKRLCQENPQNCTTKTKDYCK</sequence>
<gene>
    <name evidence="2" type="ORF">NOO_LOCUS5974</name>
</gene>
<feature type="signal peptide" evidence="1">
    <location>
        <begin position="1"/>
        <end position="22"/>
    </location>
</feature>
<evidence type="ECO:0000313" key="2">
    <source>
        <dbReference type="EMBL" id="VDK80320.1"/>
    </source>
</evidence>
<accession>A0A182ED26</accession>
<dbReference type="EMBL" id="UYRW01001735">
    <property type="protein sequence ID" value="VDK80320.1"/>
    <property type="molecule type" value="Genomic_DNA"/>
</dbReference>
<dbReference type="AlphaFoldDB" id="A0A182ED26"/>
<evidence type="ECO:0000313" key="3">
    <source>
        <dbReference type="Proteomes" id="UP000271087"/>
    </source>
</evidence>
<feature type="chain" id="PRO_5043137517" evidence="1">
    <location>
        <begin position="23"/>
        <end position="76"/>
    </location>
</feature>
<protein>
    <submittedName>
        <fullName evidence="4">Secreted protein</fullName>
    </submittedName>
</protein>
<dbReference type="WBParaSite" id="nOo.2.0.1.t05974-RA">
    <property type="protein sequence ID" value="nOo.2.0.1.t05974-RA"/>
    <property type="gene ID" value="nOo.2.0.1.g05974"/>
</dbReference>
<evidence type="ECO:0000313" key="4">
    <source>
        <dbReference type="WBParaSite" id="nOo.2.0.1.t05974-RA"/>
    </source>
</evidence>
<dbReference type="Proteomes" id="UP000271087">
    <property type="component" value="Unassembled WGS sequence"/>
</dbReference>
<reference evidence="2 3" key="2">
    <citation type="submission" date="2018-08" db="EMBL/GenBank/DDBJ databases">
        <authorList>
            <person name="Laetsch R D."/>
            <person name="Stevens L."/>
            <person name="Kumar S."/>
            <person name="Blaxter L. M."/>
        </authorList>
    </citation>
    <scope>NUCLEOTIDE SEQUENCE [LARGE SCALE GENOMIC DNA]</scope>
</reference>
<organism evidence="4">
    <name type="scientific">Onchocerca ochengi</name>
    <name type="common">Filarial nematode worm</name>
    <dbReference type="NCBI Taxonomy" id="42157"/>
    <lineage>
        <taxon>Eukaryota</taxon>
        <taxon>Metazoa</taxon>
        <taxon>Ecdysozoa</taxon>
        <taxon>Nematoda</taxon>
        <taxon>Chromadorea</taxon>
        <taxon>Rhabditida</taxon>
        <taxon>Spirurina</taxon>
        <taxon>Spiruromorpha</taxon>
        <taxon>Filarioidea</taxon>
        <taxon>Onchocercidae</taxon>
        <taxon>Onchocerca</taxon>
    </lineage>
</organism>